<evidence type="ECO:0000259" key="3">
    <source>
        <dbReference type="PROSITE" id="PS50045"/>
    </source>
</evidence>
<dbReference type="InterPro" id="IPR010524">
    <property type="entry name" value="Sig_transdc_resp-reg_PrpR_N"/>
</dbReference>
<evidence type="ECO:0000313" key="5">
    <source>
        <dbReference type="Proteomes" id="UP000051254"/>
    </source>
</evidence>
<evidence type="ECO:0000256" key="1">
    <source>
        <dbReference type="ARBA" id="ARBA00022741"/>
    </source>
</evidence>
<proteinExistence type="predicted"/>
<dbReference type="Gene3D" id="3.40.50.300">
    <property type="entry name" value="P-loop containing nucleotide triphosphate hydrolases"/>
    <property type="match status" value="1"/>
</dbReference>
<dbReference type="SMART" id="SM00382">
    <property type="entry name" value="AAA"/>
    <property type="match status" value="1"/>
</dbReference>
<dbReference type="Pfam" id="PF00158">
    <property type="entry name" value="Sigma54_activat"/>
    <property type="match status" value="1"/>
</dbReference>
<dbReference type="GO" id="GO:0003677">
    <property type="term" value="F:DNA binding"/>
    <property type="evidence" value="ECO:0007669"/>
    <property type="project" value="InterPro"/>
</dbReference>
<keyword evidence="1" id="KW-0547">Nucleotide-binding</keyword>
<feature type="domain" description="Sigma-54 factor interaction" evidence="3">
    <location>
        <begin position="213"/>
        <end position="426"/>
    </location>
</feature>
<dbReference type="SUPFAM" id="SSF159800">
    <property type="entry name" value="PrpR receptor domain-like"/>
    <property type="match status" value="1"/>
</dbReference>
<protein>
    <recommendedName>
        <fullName evidence="3">Sigma-54 factor interaction domain-containing protein</fullName>
    </recommendedName>
</protein>
<dbReference type="SUPFAM" id="SSF52540">
    <property type="entry name" value="P-loop containing nucleoside triphosphate hydrolases"/>
    <property type="match status" value="1"/>
</dbReference>
<dbReference type="PATRIC" id="fig|266128.3.peg.1674"/>
<accession>A0A0R0BKJ6</accession>
<dbReference type="OrthoDB" id="9804019at2"/>
<dbReference type="Gene3D" id="3.40.50.2300">
    <property type="match status" value="1"/>
</dbReference>
<dbReference type="RefSeq" id="WP_057667500.1">
    <property type="nucleotide sequence ID" value="NZ_LDJH01000029.1"/>
</dbReference>
<dbReference type="GO" id="GO:0005524">
    <property type="term" value="F:ATP binding"/>
    <property type="evidence" value="ECO:0007669"/>
    <property type="project" value="UniProtKB-KW"/>
</dbReference>
<comment type="caution">
    <text evidence="4">The sequence shown here is derived from an EMBL/GenBank/DDBJ whole genome shotgun (WGS) entry which is preliminary data.</text>
</comment>
<reference evidence="4 5" key="1">
    <citation type="submission" date="2015-05" db="EMBL/GenBank/DDBJ databases">
        <title>Genome sequencing and analysis of members of genus Stenotrophomonas.</title>
        <authorList>
            <person name="Patil P.P."/>
            <person name="Midha S."/>
            <person name="Patil P.B."/>
        </authorList>
    </citation>
    <scope>NUCLEOTIDE SEQUENCE [LARGE SCALE GENOMIC DNA]</scope>
    <source>
        <strain evidence="4 5">DSM 17805</strain>
    </source>
</reference>
<dbReference type="Pfam" id="PF25601">
    <property type="entry name" value="AAA_lid_14"/>
    <property type="match status" value="1"/>
</dbReference>
<dbReference type="AlphaFoldDB" id="A0A0R0BKJ6"/>
<dbReference type="EMBL" id="LDJH01000029">
    <property type="protein sequence ID" value="KRG54826.1"/>
    <property type="molecule type" value="Genomic_DNA"/>
</dbReference>
<gene>
    <name evidence="4" type="ORF">ABB25_13100</name>
</gene>
<dbReference type="CDD" id="cd00009">
    <property type="entry name" value="AAA"/>
    <property type="match status" value="1"/>
</dbReference>
<dbReference type="GO" id="GO:0000156">
    <property type="term" value="F:phosphorelay response regulator activity"/>
    <property type="evidence" value="ECO:0007669"/>
    <property type="project" value="InterPro"/>
</dbReference>
<evidence type="ECO:0000313" key="4">
    <source>
        <dbReference type="EMBL" id="KRG54826.1"/>
    </source>
</evidence>
<dbReference type="Proteomes" id="UP000051254">
    <property type="component" value="Unassembled WGS sequence"/>
</dbReference>
<name>A0A0R0BKJ6_9GAMM</name>
<dbReference type="PROSITE" id="PS50045">
    <property type="entry name" value="SIGMA54_INTERACT_4"/>
    <property type="match status" value="1"/>
</dbReference>
<sequence>MNTADTLPVIWTVSVSRLAGLLADVALEYADRARVHAIDLAFEQAHQVIDQRLYREHCDAVVAGGANAAFLRGRLQVPLVTVQASGFDLIGALTRARRIHPAVGLVTHAGDLPDIDPFAHAFGLELAHRSFETREEARDCVADLKARGVGVIVGTGMAIDFAEANGLPGVLLYSADAVRRSFEQALQLARANAPALPGPRPGRGGRKPARQLLLGESEAMTALRSRIALYAPQPSPVVISGEAGSGKGLVARQLHAASARNGRLQVLGCSGLDASSLESELAYSSSGQRSPLLESASAGSLLLDNIDELPLPLQGRLLRLVDATAQARSHTGGHDVRLLASCSQPLAAQVADGRFRADLYHRLAGLTLALPALRERTGDAALLLDHYLAVGGPVVPLSAGARDFLLACPWPGNVRELRMMAERIALHWRHRPQGAVEVSHLQQWLPELFSQTATVTVAAQHPPAAPRRPDGQSLRQQLHRFGGDRQRLMAHYQVSRTTLWRWLRQAGVD</sequence>
<dbReference type="Pfam" id="PF06506">
    <property type="entry name" value="PrpR_N"/>
    <property type="match status" value="1"/>
</dbReference>
<dbReference type="PANTHER" id="PTHR32071:SF81">
    <property type="entry name" value="PROPIONATE CATABOLISM OPERON REGULATORY PROTEIN"/>
    <property type="match status" value="1"/>
</dbReference>
<dbReference type="InterPro" id="IPR027417">
    <property type="entry name" value="P-loop_NTPase"/>
</dbReference>
<dbReference type="InterPro" id="IPR058031">
    <property type="entry name" value="AAA_lid_NorR"/>
</dbReference>
<dbReference type="STRING" id="266128.ABB25_13100"/>
<dbReference type="InterPro" id="IPR003593">
    <property type="entry name" value="AAA+_ATPase"/>
</dbReference>
<dbReference type="PANTHER" id="PTHR32071">
    <property type="entry name" value="TRANSCRIPTIONAL REGULATORY PROTEIN"/>
    <property type="match status" value="1"/>
</dbReference>
<keyword evidence="5" id="KW-1185">Reference proteome</keyword>
<dbReference type="Gene3D" id="1.10.8.60">
    <property type="match status" value="1"/>
</dbReference>
<dbReference type="GO" id="GO:0006355">
    <property type="term" value="P:regulation of DNA-templated transcription"/>
    <property type="evidence" value="ECO:0007669"/>
    <property type="project" value="InterPro"/>
</dbReference>
<keyword evidence="2" id="KW-0067">ATP-binding</keyword>
<evidence type="ECO:0000256" key="2">
    <source>
        <dbReference type="ARBA" id="ARBA00022840"/>
    </source>
</evidence>
<dbReference type="InterPro" id="IPR002078">
    <property type="entry name" value="Sigma_54_int"/>
</dbReference>
<organism evidence="4 5">
    <name type="scientific">Stenotrophomonas koreensis</name>
    <dbReference type="NCBI Taxonomy" id="266128"/>
    <lineage>
        <taxon>Bacteria</taxon>
        <taxon>Pseudomonadati</taxon>
        <taxon>Pseudomonadota</taxon>
        <taxon>Gammaproteobacteria</taxon>
        <taxon>Lysobacterales</taxon>
        <taxon>Lysobacteraceae</taxon>
        <taxon>Stenotrophomonas</taxon>
    </lineage>
</organism>